<dbReference type="GO" id="GO:0043021">
    <property type="term" value="F:ribonucleoprotein complex binding"/>
    <property type="evidence" value="ECO:0007669"/>
    <property type="project" value="TreeGrafter"/>
</dbReference>
<dbReference type="EMBL" id="JU980482">
    <property type="protein sequence ID" value="AFJ69545.1"/>
    <property type="molecule type" value="mRNA"/>
</dbReference>
<evidence type="ECO:0000313" key="3">
    <source>
        <dbReference type="EMBL" id="AFJ69545.1"/>
    </source>
</evidence>
<dbReference type="InterPro" id="IPR004038">
    <property type="entry name" value="Ribosomal_eL8/eL30/eS12/Gad45"/>
</dbReference>
<evidence type="ECO:0000259" key="2">
    <source>
        <dbReference type="Pfam" id="PF01248"/>
    </source>
</evidence>
<dbReference type="GO" id="GO:0005739">
    <property type="term" value="C:mitochondrion"/>
    <property type="evidence" value="ECO:0007669"/>
    <property type="project" value="TreeGrafter"/>
</dbReference>
<accession>I2CRL2</accession>
<reference evidence="3" key="2">
    <citation type="journal article" date="2012" name="Nat. Commun.">
        <title>Draft genome sequence and genetic transformation of the oleaginous alga Nannochloropis gaditana.</title>
        <authorList>
            <person name="Radakovits R."/>
            <person name="Jinkerson R.E."/>
            <person name="Fuerstenberg S.I."/>
            <person name="Tae H."/>
            <person name="Settlage R.E."/>
            <person name="Boore J.L."/>
            <person name="Posewitz M.C."/>
        </authorList>
    </citation>
    <scope>NUCLEOTIDE SEQUENCE</scope>
    <source>
        <strain evidence="3">CCMP526</strain>
    </source>
</reference>
<dbReference type="Pfam" id="PF01248">
    <property type="entry name" value="Ribosomal_L7Ae"/>
    <property type="match status" value="1"/>
</dbReference>
<evidence type="ECO:0000256" key="1">
    <source>
        <dbReference type="SAM" id="MobiDB-lite"/>
    </source>
</evidence>
<dbReference type="InterPro" id="IPR040051">
    <property type="entry name" value="SECISBP2"/>
</dbReference>
<gene>
    <name evidence="3" type="ORF">NGATSA_3031800</name>
</gene>
<feature type="domain" description="Ribosomal protein eL8/eL30/eS12/Gadd45" evidence="2">
    <location>
        <begin position="56"/>
        <end position="139"/>
    </location>
</feature>
<organism evidence="3">
    <name type="scientific">Nannochloropsis gaditana (strain CCMP526)</name>
    <name type="common">Green microalga</name>
    <name type="synonym">Microchloropsis gaditana</name>
    <dbReference type="NCBI Taxonomy" id="1093141"/>
    <lineage>
        <taxon>Eukaryota</taxon>
        <taxon>Sar</taxon>
        <taxon>Stramenopiles</taxon>
        <taxon>Ochrophyta</taxon>
        <taxon>Eustigmatophyceae</taxon>
        <taxon>Eustigmatales</taxon>
        <taxon>Monodopsidaceae</taxon>
        <taxon>Nannochloropsis</taxon>
    </lineage>
</organism>
<feature type="non-terminal residue" evidence="3">
    <location>
        <position position="202"/>
    </location>
</feature>
<dbReference type="PANTHER" id="PTHR13284:SF4">
    <property type="entry name" value="C2H2-TYPE DOMAIN-CONTAINING PROTEIN"/>
    <property type="match status" value="1"/>
</dbReference>
<proteinExistence type="evidence at transcript level"/>
<dbReference type="PANTHER" id="PTHR13284">
    <property type="entry name" value="GH01354P"/>
    <property type="match status" value="1"/>
</dbReference>
<name>I2CRL2_NANGC</name>
<dbReference type="GO" id="GO:0003730">
    <property type="term" value="F:mRNA 3'-UTR binding"/>
    <property type="evidence" value="ECO:0007669"/>
    <property type="project" value="TreeGrafter"/>
</dbReference>
<feature type="compositionally biased region" description="Low complexity" evidence="1">
    <location>
        <begin position="177"/>
        <end position="186"/>
    </location>
</feature>
<dbReference type="AlphaFoldDB" id="I2CRL2"/>
<dbReference type="SUPFAM" id="SSF55315">
    <property type="entry name" value="L30e-like"/>
    <property type="match status" value="1"/>
</dbReference>
<dbReference type="GO" id="GO:0035368">
    <property type="term" value="F:selenocysteine insertion sequence binding"/>
    <property type="evidence" value="ECO:0007669"/>
    <property type="project" value="InterPro"/>
</dbReference>
<reference evidence="3" key="1">
    <citation type="journal article" date="2012" name="Bioengineered">
        <title>Additional insights into the genome of the oleaginous model alga Nannochloropsis gaditana.</title>
        <authorList>
            <person name="Jinkerson R.E."/>
            <person name="Radakovits R."/>
            <person name="Posewitz M.C."/>
        </authorList>
    </citation>
    <scope>NUCLEOTIDE SEQUENCE</scope>
    <source>
        <strain evidence="3">CCMP526</strain>
    </source>
</reference>
<dbReference type="Gene3D" id="3.30.1330.30">
    <property type="match status" value="1"/>
</dbReference>
<feature type="non-terminal residue" evidence="3">
    <location>
        <position position="1"/>
    </location>
</feature>
<dbReference type="GO" id="GO:1990904">
    <property type="term" value="C:ribonucleoprotein complex"/>
    <property type="evidence" value="ECO:0007669"/>
    <property type="project" value="TreeGrafter"/>
</dbReference>
<protein>
    <submittedName>
        <fullName evidence="3">Secis binding protein 2</fullName>
    </submittedName>
</protein>
<sequence length="202" mass="21799">GGREGGVTPPPSVAQTQMAGGMDGVVCTEELEEEIKELMRSLMSFQERARLKDAVKGKNARRMVFGLREVMRGIKSRKIQFVVIAPDIERSPALDQEIGEIRSLAALHDIPVVFGLSGRRLGKCLGKSVRITVVGVLSADGAVERFREITRQARELSRSQGTCQERAGAGVEGGSVNNSPPFSFPSYHGSIGPQDPPFPPSL</sequence>
<feature type="region of interest" description="Disordered" evidence="1">
    <location>
        <begin position="157"/>
        <end position="202"/>
    </location>
</feature>
<dbReference type="InterPro" id="IPR029064">
    <property type="entry name" value="Ribosomal_eL30-like_sf"/>
</dbReference>